<dbReference type="OrthoDB" id="9808822at2"/>
<dbReference type="HOGENOM" id="CLU_017452_2_0_6"/>
<evidence type="ECO:0000256" key="4">
    <source>
        <dbReference type="ARBA" id="ARBA00034320"/>
    </source>
</evidence>
<dbReference type="InterPro" id="IPR036627">
    <property type="entry name" value="CobW-likC_sf"/>
</dbReference>
<proteinExistence type="inferred from homology"/>
<dbReference type="Pfam" id="PF02492">
    <property type="entry name" value="cobW"/>
    <property type="match status" value="1"/>
</dbReference>
<dbReference type="InterPro" id="IPR051927">
    <property type="entry name" value="Zn_Chap_cDPG_Synth"/>
</dbReference>
<dbReference type="CDD" id="cd03112">
    <property type="entry name" value="CobW-like"/>
    <property type="match status" value="1"/>
</dbReference>
<keyword evidence="3" id="KW-0143">Chaperone</keyword>
<evidence type="ECO:0000256" key="3">
    <source>
        <dbReference type="ARBA" id="ARBA00023186"/>
    </source>
</evidence>
<dbReference type="InterPro" id="IPR027417">
    <property type="entry name" value="P-loop_NTPase"/>
</dbReference>
<protein>
    <recommendedName>
        <fullName evidence="7">CobW C-terminal domain-containing protein</fullName>
    </recommendedName>
</protein>
<dbReference type="GO" id="GO:0016787">
    <property type="term" value="F:hydrolase activity"/>
    <property type="evidence" value="ECO:0007669"/>
    <property type="project" value="UniProtKB-KW"/>
</dbReference>
<feature type="domain" description="CobW C-terminal" evidence="7">
    <location>
        <begin position="255"/>
        <end position="372"/>
    </location>
</feature>
<reference evidence="8 9" key="1">
    <citation type="journal article" date="2013" name="Genome Announc.">
        <title>Draft Genome of the Nitrogen-Fixing Bacterium Pseudomonas stutzeri Strain KOS6 Isolated from Industrial Hydrocarbon Sludge.</title>
        <authorList>
            <person name="Grigoryeva T.V."/>
            <person name="Laikov A.V."/>
            <person name="Naumova R.P."/>
            <person name="Manolov A.I."/>
            <person name="Larin A.K."/>
            <person name="Karpova I.Y."/>
            <person name="Semashko T.A."/>
            <person name="Alexeev D.G."/>
            <person name="Kostryukova E.S."/>
            <person name="Muller R."/>
            <person name="Govorun V.M."/>
        </authorList>
    </citation>
    <scope>NUCLEOTIDE SEQUENCE [LARGE SCALE GENOMIC DNA]</scope>
    <source>
        <strain evidence="8 9">KOS6</strain>
    </source>
</reference>
<evidence type="ECO:0000259" key="7">
    <source>
        <dbReference type="SMART" id="SM00833"/>
    </source>
</evidence>
<accession>A0A061JLZ8</accession>
<dbReference type="Gene3D" id="3.40.50.300">
    <property type="entry name" value="P-loop containing nucleotide triphosphate hydrolases"/>
    <property type="match status" value="1"/>
</dbReference>
<dbReference type="InterPro" id="IPR047920">
    <property type="entry name" value="ZigA-like"/>
</dbReference>
<evidence type="ECO:0000256" key="5">
    <source>
        <dbReference type="ARBA" id="ARBA00045658"/>
    </source>
</evidence>
<evidence type="ECO:0000256" key="6">
    <source>
        <dbReference type="ARBA" id="ARBA00049117"/>
    </source>
</evidence>
<dbReference type="AlphaFoldDB" id="A0A061JLZ8"/>
<evidence type="ECO:0000256" key="2">
    <source>
        <dbReference type="ARBA" id="ARBA00022801"/>
    </source>
</evidence>
<dbReference type="InterPro" id="IPR003495">
    <property type="entry name" value="CobW/HypB/UreG_nucleotide-bd"/>
</dbReference>
<dbReference type="InterPro" id="IPR011629">
    <property type="entry name" value="CobW-like_C"/>
</dbReference>
<dbReference type="GO" id="GO:0000166">
    <property type="term" value="F:nucleotide binding"/>
    <property type="evidence" value="ECO:0007669"/>
    <property type="project" value="UniProtKB-KW"/>
</dbReference>
<comment type="catalytic activity">
    <reaction evidence="6">
        <text>GTP + H2O = GDP + phosphate + H(+)</text>
        <dbReference type="Rhea" id="RHEA:19669"/>
        <dbReference type="ChEBI" id="CHEBI:15377"/>
        <dbReference type="ChEBI" id="CHEBI:15378"/>
        <dbReference type="ChEBI" id="CHEBI:37565"/>
        <dbReference type="ChEBI" id="CHEBI:43474"/>
        <dbReference type="ChEBI" id="CHEBI:58189"/>
    </reaction>
    <physiologicalReaction direction="left-to-right" evidence="6">
        <dbReference type="Rhea" id="RHEA:19670"/>
    </physiologicalReaction>
</comment>
<dbReference type="Gene3D" id="3.30.1220.10">
    <property type="entry name" value="CobW-like, C-terminal domain"/>
    <property type="match status" value="1"/>
</dbReference>
<keyword evidence="1" id="KW-0547">Nucleotide-binding</keyword>
<evidence type="ECO:0000313" key="8">
    <source>
        <dbReference type="EMBL" id="EWC40756.1"/>
    </source>
</evidence>
<evidence type="ECO:0000313" key="9">
    <source>
        <dbReference type="Proteomes" id="UP000026923"/>
    </source>
</evidence>
<gene>
    <name evidence="8" type="ORF">B597_013070</name>
</gene>
<dbReference type="Pfam" id="PF07683">
    <property type="entry name" value="CobW_C"/>
    <property type="match status" value="1"/>
</dbReference>
<name>A0A061JLZ8_STUST</name>
<comment type="caution">
    <text evidence="8">The sequence shown here is derived from an EMBL/GenBank/DDBJ whole genome shotgun (WGS) entry which is preliminary data.</text>
</comment>
<evidence type="ECO:0000256" key="1">
    <source>
        <dbReference type="ARBA" id="ARBA00022741"/>
    </source>
</evidence>
<dbReference type="PANTHER" id="PTHR43603">
    <property type="entry name" value="COBW DOMAIN-CONTAINING PROTEIN DDB_G0274527"/>
    <property type="match status" value="1"/>
</dbReference>
<dbReference type="SMART" id="SM00833">
    <property type="entry name" value="CobW_C"/>
    <property type="match status" value="1"/>
</dbReference>
<organism evidence="8 9">
    <name type="scientific">Stutzerimonas stutzeri KOS6</name>
    <dbReference type="NCBI Taxonomy" id="1218352"/>
    <lineage>
        <taxon>Bacteria</taxon>
        <taxon>Pseudomonadati</taxon>
        <taxon>Pseudomonadota</taxon>
        <taxon>Gammaproteobacteria</taxon>
        <taxon>Pseudomonadales</taxon>
        <taxon>Pseudomonadaceae</taxon>
        <taxon>Stutzerimonas</taxon>
    </lineage>
</organism>
<dbReference type="eggNOG" id="COG0523">
    <property type="taxonomic scope" value="Bacteria"/>
</dbReference>
<dbReference type="NCBIfam" id="NF038288">
    <property type="entry name" value="chaper_GTP_ZigA"/>
    <property type="match status" value="1"/>
</dbReference>
<dbReference type="Proteomes" id="UP000026923">
    <property type="component" value="Unassembled WGS sequence"/>
</dbReference>
<comment type="function">
    <text evidence="5">Zinc chaperone that directly transfers zinc cofactor to target proteins, thereby activating them. Zinc is transferred from the CXCC motif in the GTPase domain to the zinc binding site in target proteins in a process requiring GTP hydrolysis.</text>
</comment>
<dbReference type="RefSeq" id="WP_003295332.1">
    <property type="nucleotide sequence ID" value="NZ_KK020676.1"/>
</dbReference>
<comment type="similarity">
    <text evidence="4">Belongs to the SIMIBI class G3E GTPase family. ZNG1 subfamily.</text>
</comment>
<sequence>MNRLPVTVLSGFLGAGKSTLLNHILRNREGRRVAVIVNDMSEINIDGNEVQRGVSLNRAEEKLVEMSNGCICCTLREDLLEEVGKLAREGRFDYLLIESTGISEPLPVAETFTFRDEQGQSLADLARLDSMVTVVDGVNFLRDFHEAESLASHGETLGEDDERSVTELLIEQVEFADVILISKIDLISAAEREELSAILGRLNTHAEILPMSMGQVPLERILDTGRFDFERAAQAPGWLKEMRGEHVPETEEYGIASTAYLARRPFHPQRFYNFLNREWSNGRLLRSKGFFWLATRPEEAGSWSQAGGLMRYDYAGRWWHFTPESAWPSDSESRAAIVEKSRGEFGDCRQELVFIGQNIDFDRLRRELDACLLNDSEWAVGVNGWQRLPDPFGPWHEQVA</sequence>
<dbReference type="SUPFAM" id="SSF52540">
    <property type="entry name" value="P-loop containing nucleoside triphosphate hydrolases"/>
    <property type="match status" value="1"/>
</dbReference>
<keyword evidence="2" id="KW-0378">Hydrolase</keyword>
<dbReference type="EMBL" id="AMCZ02000016">
    <property type="protein sequence ID" value="EWC40756.1"/>
    <property type="molecule type" value="Genomic_DNA"/>
</dbReference>
<dbReference type="PANTHER" id="PTHR43603:SF1">
    <property type="entry name" value="ZINC-REGULATED GTPASE METALLOPROTEIN ACTIVATOR 1"/>
    <property type="match status" value="1"/>
</dbReference>